<dbReference type="SUPFAM" id="SSF55347">
    <property type="entry name" value="Glyceraldehyde-3-phosphate dehydrogenase-like, C-terminal domain"/>
    <property type="match status" value="1"/>
</dbReference>
<evidence type="ECO:0008006" key="6">
    <source>
        <dbReference type="Google" id="ProtNLM"/>
    </source>
</evidence>
<protein>
    <recommendedName>
        <fullName evidence="6">Inositol 2-dehydrogenase</fullName>
    </recommendedName>
</protein>
<organism evidence="4 5">
    <name type="scientific">Saliniradius amylolyticus</name>
    <dbReference type="NCBI Taxonomy" id="2183582"/>
    <lineage>
        <taxon>Bacteria</taxon>
        <taxon>Pseudomonadati</taxon>
        <taxon>Pseudomonadota</taxon>
        <taxon>Gammaproteobacteria</taxon>
        <taxon>Alteromonadales</taxon>
        <taxon>Alteromonadaceae</taxon>
        <taxon>Saliniradius</taxon>
    </lineage>
</organism>
<dbReference type="KEGG" id="salh:HMF8227_01145"/>
<reference evidence="4 5" key="1">
    <citation type="submission" date="2018-05" db="EMBL/GenBank/DDBJ databases">
        <title>Salinimonas sp. HMF8227 Genome sequencing and assembly.</title>
        <authorList>
            <person name="Kang H."/>
            <person name="Kang J."/>
            <person name="Cha I."/>
            <person name="Kim H."/>
            <person name="Joh K."/>
        </authorList>
    </citation>
    <scope>NUCLEOTIDE SEQUENCE [LARGE SCALE GENOMIC DNA]</scope>
    <source>
        <strain evidence="4 5">HMF8227</strain>
    </source>
</reference>
<dbReference type="PANTHER" id="PTHR43377">
    <property type="entry name" value="BILIVERDIN REDUCTASE A"/>
    <property type="match status" value="1"/>
</dbReference>
<dbReference type="EMBL" id="CP029347">
    <property type="protein sequence ID" value="AWL11626.1"/>
    <property type="molecule type" value="Genomic_DNA"/>
</dbReference>
<feature type="domain" description="Gfo/Idh/MocA-like oxidoreductase N-terminal" evidence="2">
    <location>
        <begin position="3"/>
        <end position="105"/>
    </location>
</feature>
<dbReference type="PANTHER" id="PTHR43377:SF1">
    <property type="entry name" value="BILIVERDIN REDUCTASE A"/>
    <property type="match status" value="1"/>
</dbReference>
<accession>A0A2S2E1W1</accession>
<dbReference type="SUPFAM" id="SSF51735">
    <property type="entry name" value="NAD(P)-binding Rossmann-fold domains"/>
    <property type="match status" value="1"/>
</dbReference>
<dbReference type="InterPro" id="IPR000683">
    <property type="entry name" value="Gfo/Idh/MocA-like_OxRdtase_N"/>
</dbReference>
<dbReference type="InterPro" id="IPR051450">
    <property type="entry name" value="Gfo/Idh/MocA_Oxidoreductases"/>
</dbReference>
<dbReference type="Proteomes" id="UP000245728">
    <property type="component" value="Chromosome"/>
</dbReference>
<dbReference type="Gene3D" id="3.40.50.720">
    <property type="entry name" value="NAD(P)-binding Rossmann-like Domain"/>
    <property type="match status" value="1"/>
</dbReference>
<keyword evidence="1" id="KW-0732">Signal</keyword>
<dbReference type="InterPro" id="IPR036291">
    <property type="entry name" value="NAD(P)-bd_dom_sf"/>
</dbReference>
<keyword evidence="5" id="KW-1185">Reference proteome</keyword>
<evidence type="ECO:0000259" key="2">
    <source>
        <dbReference type="Pfam" id="PF01408"/>
    </source>
</evidence>
<dbReference type="RefSeq" id="WP_109339252.1">
    <property type="nucleotide sequence ID" value="NZ_CP029347.1"/>
</dbReference>
<dbReference type="Gene3D" id="3.30.360.10">
    <property type="entry name" value="Dihydrodipicolinate Reductase, domain 2"/>
    <property type="match status" value="1"/>
</dbReference>
<gene>
    <name evidence="4" type="ORF">HMF8227_01145</name>
</gene>
<evidence type="ECO:0000313" key="4">
    <source>
        <dbReference type="EMBL" id="AWL11626.1"/>
    </source>
</evidence>
<feature type="domain" description="GFO/IDH/MocA-like oxidoreductase" evidence="3">
    <location>
        <begin position="124"/>
        <end position="246"/>
    </location>
</feature>
<dbReference type="AlphaFoldDB" id="A0A2S2E1W1"/>
<sequence length="323" mass="36006">MKRALVVGLGNISHRHRRNIKRLYPDAAVMALSASGRQVLDVPDADIIGQTFEQALDWQPDYAIIASPASSHLDYAIALIQAGTACLIEKPLCANRDQLARLNQFPADARVAVGYCLRHLPAAQLVKEQLDQQALGKIIGCQISAGQYLPLWRPTEHGDSVSSQAHLGGGVLLELSHELDYLQWFFGPCEIQSALLRHSSLLTLDVEEVADLSLLSQGNVACQVHLDFLQNPAQRYCSILGTQGRLHWDLITNQIRHWNGTETERVLYHQPEYDRNDMYLKQLKEFEAMTQGRPHQCVSLQEAAATIHLVDSIKQKALWGAPV</sequence>
<proteinExistence type="predicted"/>
<dbReference type="Pfam" id="PF01408">
    <property type="entry name" value="GFO_IDH_MocA"/>
    <property type="match status" value="1"/>
</dbReference>
<dbReference type="OrthoDB" id="9781031at2"/>
<evidence type="ECO:0000313" key="5">
    <source>
        <dbReference type="Proteomes" id="UP000245728"/>
    </source>
</evidence>
<evidence type="ECO:0000259" key="3">
    <source>
        <dbReference type="Pfam" id="PF22725"/>
    </source>
</evidence>
<evidence type="ECO:0000256" key="1">
    <source>
        <dbReference type="ARBA" id="ARBA00022729"/>
    </source>
</evidence>
<dbReference type="GO" id="GO:0000166">
    <property type="term" value="F:nucleotide binding"/>
    <property type="evidence" value="ECO:0007669"/>
    <property type="project" value="InterPro"/>
</dbReference>
<dbReference type="InterPro" id="IPR055170">
    <property type="entry name" value="GFO_IDH_MocA-like_dom"/>
</dbReference>
<name>A0A2S2E1W1_9ALTE</name>
<dbReference type="Pfam" id="PF22725">
    <property type="entry name" value="GFO_IDH_MocA_C3"/>
    <property type="match status" value="1"/>
</dbReference>